<dbReference type="GO" id="GO:0016887">
    <property type="term" value="F:ATP hydrolysis activity"/>
    <property type="evidence" value="ECO:0007669"/>
    <property type="project" value="InterPro"/>
</dbReference>
<sequence length="273" mass="30668">MEKRAFPVILKNISFSYEEGKPLFKDMSLDLPQGVVSLVGQNGTGKSTLLLLAGGRLLPEKGTVEILGRNSSELASEEERNSLVSFIYQNMEFETEETIGQLLSTIYEGGFHKKKDPSLLKTIIDVLELGSLLDKRTGEISKGEMQRTVIAFSILYGSSIIMMDEPVFALENNRKEVVLAYLNEYAAQYGVTIYYSIHEIDLSRKYSTSALLFTKEGQILSGPTREIMSKENLEKAYQVPMDMLYQRENLYRSHLLEDGLPKGLSGINTKVIE</sequence>
<protein>
    <submittedName>
        <fullName evidence="5">ABC-type cobalamin/Fe3+-siderophores transport system ATPase subunit</fullName>
    </submittedName>
</protein>
<dbReference type="Gene3D" id="3.40.50.300">
    <property type="entry name" value="P-loop containing nucleotide triphosphate hydrolases"/>
    <property type="match status" value="1"/>
</dbReference>
<evidence type="ECO:0000313" key="6">
    <source>
        <dbReference type="Proteomes" id="UP000587760"/>
    </source>
</evidence>
<dbReference type="InterPro" id="IPR027417">
    <property type="entry name" value="P-loop_NTPase"/>
</dbReference>
<keyword evidence="2" id="KW-0547">Nucleotide-binding</keyword>
<dbReference type="GO" id="GO:0005524">
    <property type="term" value="F:ATP binding"/>
    <property type="evidence" value="ECO:0007669"/>
    <property type="project" value="UniProtKB-KW"/>
</dbReference>
<dbReference type="PANTHER" id="PTHR42734">
    <property type="entry name" value="METAL TRANSPORT SYSTEM ATP-BINDING PROTEIN TM_0124-RELATED"/>
    <property type="match status" value="1"/>
</dbReference>
<dbReference type="InterPro" id="IPR003439">
    <property type="entry name" value="ABC_transporter-like_ATP-bd"/>
</dbReference>
<dbReference type="Pfam" id="PF00005">
    <property type="entry name" value="ABC_tran"/>
    <property type="match status" value="1"/>
</dbReference>
<evidence type="ECO:0000256" key="3">
    <source>
        <dbReference type="ARBA" id="ARBA00022840"/>
    </source>
</evidence>
<keyword evidence="6" id="KW-1185">Reference proteome</keyword>
<dbReference type="SUPFAM" id="SSF52540">
    <property type="entry name" value="P-loop containing nucleoside triphosphate hydrolases"/>
    <property type="match status" value="1"/>
</dbReference>
<dbReference type="InterPro" id="IPR003593">
    <property type="entry name" value="AAA+_ATPase"/>
</dbReference>
<proteinExistence type="predicted"/>
<evidence type="ECO:0000256" key="2">
    <source>
        <dbReference type="ARBA" id="ARBA00022741"/>
    </source>
</evidence>
<dbReference type="SMART" id="SM00382">
    <property type="entry name" value="AAA"/>
    <property type="match status" value="1"/>
</dbReference>
<evidence type="ECO:0000313" key="5">
    <source>
        <dbReference type="EMBL" id="MBB6478899.1"/>
    </source>
</evidence>
<comment type="caution">
    <text evidence="5">The sequence shown here is derived from an EMBL/GenBank/DDBJ whole genome shotgun (WGS) entry which is preliminary data.</text>
</comment>
<name>A0A841R7E5_9SPIO</name>
<evidence type="ECO:0000256" key="1">
    <source>
        <dbReference type="ARBA" id="ARBA00022448"/>
    </source>
</evidence>
<reference evidence="5 6" key="1">
    <citation type="submission" date="2020-08" db="EMBL/GenBank/DDBJ databases">
        <title>Genomic Encyclopedia of Type Strains, Phase IV (KMG-IV): sequencing the most valuable type-strain genomes for metagenomic binning, comparative biology and taxonomic classification.</title>
        <authorList>
            <person name="Goeker M."/>
        </authorList>
    </citation>
    <scope>NUCLEOTIDE SEQUENCE [LARGE SCALE GENOMIC DNA]</scope>
    <source>
        <strain evidence="5 6">DSM 2461</strain>
    </source>
</reference>
<keyword evidence="3" id="KW-0067">ATP-binding</keyword>
<dbReference type="PROSITE" id="PS50893">
    <property type="entry name" value="ABC_TRANSPORTER_2"/>
    <property type="match status" value="1"/>
</dbReference>
<dbReference type="EMBL" id="JACHGJ010000001">
    <property type="protein sequence ID" value="MBB6478899.1"/>
    <property type="molecule type" value="Genomic_DNA"/>
</dbReference>
<dbReference type="Proteomes" id="UP000587760">
    <property type="component" value="Unassembled WGS sequence"/>
</dbReference>
<gene>
    <name evidence="5" type="ORF">HNR50_000532</name>
</gene>
<feature type="domain" description="ABC transporter" evidence="4">
    <location>
        <begin position="8"/>
        <end position="241"/>
    </location>
</feature>
<organism evidence="5 6">
    <name type="scientific">Spirochaeta isovalerica</name>
    <dbReference type="NCBI Taxonomy" id="150"/>
    <lineage>
        <taxon>Bacteria</taxon>
        <taxon>Pseudomonadati</taxon>
        <taxon>Spirochaetota</taxon>
        <taxon>Spirochaetia</taxon>
        <taxon>Spirochaetales</taxon>
        <taxon>Spirochaetaceae</taxon>
        <taxon>Spirochaeta</taxon>
    </lineage>
</organism>
<dbReference type="InterPro" id="IPR050153">
    <property type="entry name" value="Metal_Ion_Import_ABC"/>
</dbReference>
<keyword evidence="1" id="KW-0813">Transport</keyword>
<dbReference type="AlphaFoldDB" id="A0A841R7E5"/>
<evidence type="ECO:0000259" key="4">
    <source>
        <dbReference type="PROSITE" id="PS50893"/>
    </source>
</evidence>
<accession>A0A841R7E5</accession>
<dbReference type="RefSeq" id="WP_184743337.1">
    <property type="nucleotide sequence ID" value="NZ_JACHGJ010000001.1"/>
</dbReference>